<dbReference type="InterPro" id="IPR001650">
    <property type="entry name" value="Helicase_C-like"/>
</dbReference>
<feature type="compositionally biased region" description="Low complexity" evidence="6">
    <location>
        <begin position="450"/>
        <end position="459"/>
    </location>
</feature>
<evidence type="ECO:0000259" key="7">
    <source>
        <dbReference type="PROSITE" id="PS51192"/>
    </source>
</evidence>
<organism evidence="10 11">
    <name type="scientific">Paenibacillus contaminans</name>
    <dbReference type="NCBI Taxonomy" id="450362"/>
    <lineage>
        <taxon>Bacteria</taxon>
        <taxon>Bacillati</taxon>
        <taxon>Bacillota</taxon>
        <taxon>Bacilli</taxon>
        <taxon>Bacillales</taxon>
        <taxon>Paenibacillaceae</taxon>
        <taxon>Paenibacillus</taxon>
    </lineage>
</organism>
<dbReference type="SUPFAM" id="SSF52540">
    <property type="entry name" value="P-loop containing nucleoside triphosphate hydrolases"/>
    <property type="match status" value="1"/>
</dbReference>
<dbReference type="Gene3D" id="3.40.50.300">
    <property type="entry name" value="P-loop containing nucleotide triphosphate hydrolases"/>
    <property type="match status" value="2"/>
</dbReference>
<dbReference type="PANTHER" id="PTHR47963">
    <property type="entry name" value="DEAD-BOX ATP-DEPENDENT RNA HELICASE 47, MITOCHONDRIAL"/>
    <property type="match status" value="1"/>
</dbReference>
<dbReference type="Pfam" id="PF00271">
    <property type="entry name" value="Helicase_C"/>
    <property type="match status" value="1"/>
</dbReference>
<keyword evidence="2" id="KW-0378">Hydrolase</keyword>
<evidence type="ECO:0000256" key="6">
    <source>
        <dbReference type="SAM" id="MobiDB-lite"/>
    </source>
</evidence>
<keyword evidence="3 10" id="KW-0347">Helicase</keyword>
<dbReference type="RefSeq" id="WP_113030858.1">
    <property type="nucleotide sequence ID" value="NZ_QMFB01000005.1"/>
</dbReference>
<dbReference type="InterPro" id="IPR011545">
    <property type="entry name" value="DEAD/DEAH_box_helicase_dom"/>
</dbReference>
<evidence type="ECO:0000313" key="11">
    <source>
        <dbReference type="Proteomes" id="UP000250369"/>
    </source>
</evidence>
<feature type="short sequence motif" description="Q motif" evidence="5">
    <location>
        <begin position="3"/>
        <end position="31"/>
    </location>
</feature>
<feature type="domain" description="Helicase ATP-binding" evidence="7">
    <location>
        <begin position="34"/>
        <end position="204"/>
    </location>
</feature>
<dbReference type="SMART" id="SM00487">
    <property type="entry name" value="DEXDc"/>
    <property type="match status" value="1"/>
</dbReference>
<dbReference type="GO" id="GO:0033592">
    <property type="term" value="F:RNA strand annealing activity"/>
    <property type="evidence" value="ECO:0007669"/>
    <property type="project" value="TreeGrafter"/>
</dbReference>
<dbReference type="PANTHER" id="PTHR47963:SF7">
    <property type="entry name" value="ATP-DEPENDENT RNA HELICASE YFML-RELATED"/>
    <property type="match status" value="1"/>
</dbReference>
<evidence type="ECO:0000259" key="8">
    <source>
        <dbReference type="PROSITE" id="PS51194"/>
    </source>
</evidence>
<keyword evidence="1" id="KW-0547">Nucleotide-binding</keyword>
<comment type="caution">
    <text evidence="10">The sequence shown here is derived from an EMBL/GenBank/DDBJ whole genome shotgun (WGS) entry which is preliminary data.</text>
</comment>
<dbReference type="GO" id="GO:0009409">
    <property type="term" value="P:response to cold"/>
    <property type="evidence" value="ECO:0007669"/>
    <property type="project" value="TreeGrafter"/>
</dbReference>
<dbReference type="OrthoDB" id="9805696at2"/>
<dbReference type="PROSITE" id="PS51192">
    <property type="entry name" value="HELICASE_ATP_BIND_1"/>
    <property type="match status" value="1"/>
</dbReference>
<gene>
    <name evidence="10" type="ORF">DQG23_10845</name>
</gene>
<evidence type="ECO:0000256" key="1">
    <source>
        <dbReference type="ARBA" id="ARBA00022741"/>
    </source>
</evidence>
<keyword evidence="4" id="KW-0067">ATP-binding</keyword>
<keyword evidence="11" id="KW-1185">Reference proteome</keyword>
<evidence type="ECO:0000256" key="5">
    <source>
        <dbReference type="PROSITE-ProRule" id="PRU00552"/>
    </source>
</evidence>
<dbReference type="CDD" id="cd00268">
    <property type="entry name" value="DEADc"/>
    <property type="match status" value="1"/>
</dbReference>
<name>A0A329MPA9_9BACL</name>
<dbReference type="SMART" id="SM00490">
    <property type="entry name" value="HELICc"/>
    <property type="match status" value="1"/>
</dbReference>
<protein>
    <submittedName>
        <fullName evidence="10">ATP-dependent helicase</fullName>
    </submittedName>
</protein>
<evidence type="ECO:0000256" key="2">
    <source>
        <dbReference type="ARBA" id="ARBA00022801"/>
    </source>
</evidence>
<evidence type="ECO:0000313" key="10">
    <source>
        <dbReference type="EMBL" id="RAV21156.1"/>
    </source>
</evidence>
<accession>A0A329MPA9</accession>
<evidence type="ECO:0000256" key="3">
    <source>
        <dbReference type="ARBA" id="ARBA00022806"/>
    </source>
</evidence>
<dbReference type="PROSITE" id="PS51194">
    <property type="entry name" value="HELICASE_CTER"/>
    <property type="match status" value="1"/>
</dbReference>
<dbReference type="EMBL" id="QMFB01000005">
    <property type="protein sequence ID" value="RAV21156.1"/>
    <property type="molecule type" value="Genomic_DNA"/>
</dbReference>
<evidence type="ECO:0000256" key="4">
    <source>
        <dbReference type="ARBA" id="ARBA00022840"/>
    </source>
</evidence>
<dbReference type="InterPro" id="IPR027417">
    <property type="entry name" value="P-loop_NTPase"/>
</dbReference>
<dbReference type="Pfam" id="PF00270">
    <property type="entry name" value="DEAD"/>
    <property type="match status" value="1"/>
</dbReference>
<dbReference type="GO" id="GO:0005840">
    <property type="term" value="C:ribosome"/>
    <property type="evidence" value="ECO:0007669"/>
    <property type="project" value="TreeGrafter"/>
</dbReference>
<feature type="region of interest" description="Disordered" evidence="6">
    <location>
        <begin position="375"/>
        <end position="502"/>
    </location>
</feature>
<sequence>MPDRFESLSIQANYAQKLRERGIEEPTPIQAEAIPLILEGKDVVAQSQTGTGKTLAFALPIVQKLDPELKKLQALIIVPTQELGMQIAAVLEELTAGTGLIAQTLIGGAALQRQLDKLKLHPQVVVGTPGRVLEVLKLRKLSMHHVRTIVVDEVDQVFALGAMNDVETIFKSALRDRQLLFFSATVPDTMEAVIKRWMREPQYIKAGSAGKAAGTLEHLFVVCEERNKIDTVRRLVRTYNPRSAIVFTNEIDKLAEVVAKLQYVGLSVEALYGEAGKQERERVMKGFRSGRFQLLLATDVASRGLDIPDVTHVINLDLPIDADHYVHRAGRTGRMGRAGTVISICSLRERFIIDKFAKALNVPFVQKELFGGSVVEPARPKKPAPGGAGRARSNPAADARVSGLGGPEGDRDKPGHGRTNGSRPGSGREGGLERNDSRKPAGSAGDVRQAAAGRPAAKAGADKGRTAPVNGTGKAKSDRERDRKNKGAPRWLKDKAEQDKQK</sequence>
<dbReference type="Proteomes" id="UP000250369">
    <property type="component" value="Unassembled WGS sequence"/>
</dbReference>
<feature type="domain" description="DEAD-box RNA helicase Q" evidence="9">
    <location>
        <begin position="3"/>
        <end position="31"/>
    </location>
</feature>
<proteinExistence type="predicted"/>
<dbReference type="InterPro" id="IPR014014">
    <property type="entry name" value="RNA_helicase_DEAD_Q_motif"/>
</dbReference>
<reference evidence="10 11" key="1">
    <citation type="journal article" date="2009" name="Int. J. Syst. Evol. Microbiol.">
        <title>Paenibacillus contaminans sp. nov., isolated from a contaminated laboratory plate.</title>
        <authorList>
            <person name="Chou J.H."/>
            <person name="Lee J.H."/>
            <person name="Lin M.C."/>
            <person name="Chang P.S."/>
            <person name="Arun A.B."/>
            <person name="Young C.C."/>
            <person name="Chen W.M."/>
        </authorList>
    </citation>
    <scope>NUCLEOTIDE SEQUENCE [LARGE SCALE GENOMIC DNA]</scope>
    <source>
        <strain evidence="10 11">CKOBP-6</strain>
    </source>
</reference>
<dbReference type="AlphaFoldDB" id="A0A329MPA9"/>
<feature type="compositionally biased region" description="Basic and acidic residues" evidence="6">
    <location>
        <begin position="475"/>
        <end position="502"/>
    </location>
</feature>
<dbReference type="CDD" id="cd18787">
    <property type="entry name" value="SF2_C_DEAD"/>
    <property type="match status" value="1"/>
</dbReference>
<dbReference type="GO" id="GO:0003724">
    <property type="term" value="F:RNA helicase activity"/>
    <property type="evidence" value="ECO:0007669"/>
    <property type="project" value="InterPro"/>
</dbReference>
<dbReference type="InterPro" id="IPR050547">
    <property type="entry name" value="DEAD_box_RNA_helicases"/>
</dbReference>
<dbReference type="InterPro" id="IPR014001">
    <property type="entry name" value="Helicase_ATP-bd"/>
</dbReference>
<dbReference type="GO" id="GO:0005524">
    <property type="term" value="F:ATP binding"/>
    <property type="evidence" value="ECO:0007669"/>
    <property type="project" value="UniProtKB-KW"/>
</dbReference>
<dbReference type="InterPro" id="IPR044742">
    <property type="entry name" value="DEAD/DEAH_RhlB"/>
</dbReference>
<dbReference type="PROSITE" id="PS51195">
    <property type="entry name" value="Q_MOTIF"/>
    <property type="match status" value="1"/>
</dbReference>
<dbReference type="GO" id="GO:0016787">
    <property type="term" value="F:hydrolase activity"/>
    <property type="evidence" value="ECO:0007669"/>
    <property type="project" value="UniProtKB-KW"/>
</dbReference>
<evidence type="ECO:0000259" key="9">
    <source>
        <dbReference type="PROSITE" id="PS51195"/>
    </source>
</evidence>
<dbReference type="GO" id="GO:0005829">
    <property type="term" value="C:cytosol"/>
    <property type="evidence" value="ECO:0007669"/>
    <property type="project" value="TreeGrafter"/>
</dbReference>
<feature type="compositionally biased region" description="Basic and acidic residues" evidence="6">
    <location>
        <begin position="430"/>
        <end position="439"/>
    </location>
</feature>
<feature type="domain" description="Helicase C-terminal" evidence="8">
    <location>
        <begin position="215"/>
        <end position="375"/>
    </location>
</feature>